<sequence>MKPKSPLCFSHHCFRAPPSCHLLSCHPPRRSCKQPSLNSTSSSEYLRSIAIVLSYSSACSCNHSVSSPVSPVWRTTSCSSRGSPQSSPATTTRQNYNTLLIDSLYTKVADVLE</sequence>
<dbReference type="Proteomes" id="UP000235786">
    <property type="component" value="Unassembled WGS sequence"/>
</dbReference>
<dbReference type="AlphaFoldDB" id="A0A2J6RX78"/>
<organism evidence="1 2">
    <name type="scientific">Hyaloscypha variabilis (strain UAMH 11265 / GT02V1 / F)</name>
    <name type="common">Meliniomyces variabilis</name>
    <dbReference type="NCBI Taxonomy" id="1149755"/>
    <lineage>
        <taxon>Eukaryota</taxon>
        <taxon>Fungi</taxon>
        <taxon>Dikarya</taxon>
        <taxon>Ascomycota</taxon>
        <taxon>Pezizomycotina</taxon>
        <taxon>Leotiomycetes</taxon>
        <taxon>Helotiales</taxon>
        <taxon>Hyaloscyphaceae</taxon>
        <taxon>Hyaloscypha</taxon>
        <taxon>Hyaloscypha variabilis</taxon>
    </lineage>
</organism>
<name>A0A2J6RX78_HYAVF</name>
<proteinExistence type="predicted"/>
<gene>
    <name evidence="1" type="ORF">L207DRAFT_290985</name>
</gene>
<dbReference type="EMBL" id="KZ613942">
    <property type="protein sequence ID" value="PMD43121.1"/>
    <property type="molecule type" value="Genomic_DNA"/>
</dbReference>
<protein>
    <submittedName>
        <fullName evidence="1">Uncharacterized protein</fullName>
    </submittedName>
</protein>
<evidence type="ECO:0000313" key="1">
    <source>
        <dbReference type="EMBL" id="PMD43121.1"/>
    </source>
</evidence>
<accession>A0A2J6RX78</accession>
<reference evidence="1 2" key="1">
    <citation type="submission" date="2016-04" db="EMBL/GenBank/DDBJ databases">
        <title>A degradative enzymes factory behind the ericoid mycorrhizal symbiosis.</title>
        <authorList>
            <consortium name="DOE Joint Genome Institute"/>
            <person name="Martino E."/>
            <person name="Morin E."/>
            <person name="Grelet G."/>
            <person name="Kuo A."/>
            <person name="Kohler A."/>
            <person name="Daghino S."/>
            <person name="Barry K."/>
            <person name="Choi C."/>
            <person name="Cichocki N."/>
            <person name="Clum A."/>
            <person name="Copeland A."/>
            <person name="Hainaut M."/>
            <person name="Haridas S."/>
            <person name="Labutti K."/>
            <person name="Lindquist E."/>
            <person name="Lipzen A."/>
            <person name="Khouja H.-R."/>
            <person name="Murat C."/>
            <person name="Ohm R."/>
            <person name="Olson A."/>
            <person name="Spatafora J."/>
            <person name="Veneault-Fourrey C."/>
            <person name="Henrissat B."/>
            <person name="Grigoriev I."/>
            <person name="Martin F."/>
            <person name="Perotto S."/>
        </authorList>
    </citation>
    <scope>NUCLEOTIDE SEQUENCE [LARGE SCALE GENOMIC DNA]</scope>
    <source>
        <strain evidence="1 2">F</strain>
    </source>
</reference>
<evidence type="ECO:0000313" key="2">
    <source>
        <dbReference type="Proteomes" id="UP000235786"/>
    </source>
</evidence>
<keyword evidence="2" id="KW-1185">Reference proteome</keyword>